<dbReference type="Gene3D" id="3.40.50.300">
    <property type="entry name" value="P-loop containing nucleotide triphosphate hydrolases"/>
    <property type="match status" value="1"/>
</dbReference>
<evidence type="ECO:0000256" key="6">
    <source>
        <dbReference type="ARBA" id="ARBA00023251"/>
    </source>
</evidence>
<keyword evidence="3" id="KW-0813">Transport</keyword>
<dbReference type="PANTHER" id="PTHR42711">
    <property type="entry name" value="ABC TRANSPORTER ATP-BINDING PROTEIN"/>
    <property type="match status" value="1"/>
</dbReference>
<evidence type="ECO:0000256" key="5">
    <source>
        <dbReference type="ARBA" id="ARBA00022840"/>
    </source>
</evidence>
<dbReference type="InterPro" id="IPR003439">
    <property type="entry name" value="ABC_transporter-like_ATP-bd"/>
</dbReference>
<dbReference type="InterPro" id="IPR050763">
    <property type="entry name" value="ABC_transporter_ATP-binding"/>
</dbReference>
<organism evidence="8 9">
    <name type="scientific">Cryptosporangium aurantiacum</name>
    <dbReference type="NCBI Taxonomy" id="134849"/>
    <lineage>
        <taxon>Bacteria</taxon>
        <taxon>Bacillati</taxon>
        <taxon>Actinomycetota</taxon>
        <taxon>Actinomycetes</taxon>
        <taxon>Cryptosporangiales</taxon>
        <taxon>Cryptosporangiaceae</taxon>
        <taxon>Cryptosporangium</taxon>
    </lineage>
</organism>
<dbReference type="SMART" id="SM00382">
    <property type="entry name" value="AAA"/>
    <property type="match status" value="1"/>
</dbReference>
<evidence type="ECO:0000256" key="2">
    <source>
        <dbReference type="ARBA" id="ARBA00005417"/>
    </source>
</evidence>
<keyword evidence="5 8" id="KW-0067">ATP-binding</keyword>
<dbReference type="Pfam" id="PF00005">
    <property type="entry name" value="ABC_tran"/>
    <property type="match status" value="1"/>
</dbReference>
<evidence type="ECO:0000259" key="7">
    <source>
        <dbReference type="PROSITE" id="PS50893"/>
    </source>
</evidence>
<dbReference type="RefSeq" id="WP_073266373.1">
    <property type="nucleotide sequence ID" value="NZ_FRCS01000031.1"/>
</dbReference>
<evidence type="ECO:0000313" key="8">
    <source>
        <dbReference type="EMBL" id="SHN47990.1"/>
    </source>
</evidence>
<dbReference type="GO" id="GO:0005886">
    <property type="term" value="C:plasma membrane"/>
    <property type="evidence" value="ECO:0007669"/>
    <property type="project" value="UniProtKB-SubCell"/>
</dbReference>
<dbReference type="InterPro" id="IPR027417">
    <property type="entry name" value="P-loop_NTPase"/>
</dbReference>
<dbReference type="PROSITE" id="PS00211">
    <property type="entry name" value="ABC_TRANSPORTER_1"/>
    <property type="match status" value="1"/>
</dbReference>
<evidence type="ECO:0000256" key="3">
    <source>
        <dbReference type="ARBA" id="ARBA00022448"/>
    </source>
</evidence>
<dbReference type="PROSITE" id="PS50893">
    <property type="entry name" value="ABC_TRANSPORTER_2"/>
    <property type="match status" value="1"/>
</dbReference>
<gene>
    <name evidence="8" type="ORF">SAMN05443668_13137</name>
</gene>
<dbReference type="PANTHER" id="PTHR42711:SF5">
    <property type="entry name" value="ABC TRANSPORTER ATP-BINDING PROTEIN NATA"/>
    <property type="match status" value="1"/>
</dbReference>
<dbReference type="STRING" id="134849.SAMN05443668_13137"/>
<keyword evidence="9" id="KW-1185">Reference proteome</keyword>
<accession>A0A1M7RPA2</accession>
<dbReference type="GO" id="GO:0016887">
    <property type="term" value="F:ATP hydrolysis activity"/>
    <property type="evidence" value="ECO:0007669"/>
    <property type="project" value="InterPro"/>
</dbReference>
<comment type="similarity">
    <text evidence="2">Belongs to the ABC transporter superfamily.</text>
</comment>
<dbReference type="AlphaFoldDB" id="A0A1M7RPA2"/>
<sequence length="314" mass="33522">MTTSPDTAAVEVSDLRRRYHGGFEAVRGVSFTVRRGELVALLGTNGAGKTSTMEVIEGLARPSGGSVRVLGRDPIRDRTTVRPDVGIMLQSSGMPGDLTVAESLQLWAGTCTAPRPVDEAIELVRLTEKSGTAVKQLSGGEQRRLDLALAVLGRPKVLFLDEPTTGLDPESRRATWSLLATLLAEGTSMLLTTHYLEEAERLADRLVILHEGLVVAAGTVDDVVAAHPAQIRYHGLRPPTLVGNETVTVEGDRVTILTRSLQGSLTALLAWAAASQIELAHLAATPATLETAFLALSAERNGRLQSEIRDEVTV</sequence>
<evidence type="ECO:0000313" key="9">
    <source>
        <dbReference type="Proteomes" id="UP000184440"/>
    </source>
</evidence>
<dbReference type="EMBL" id="FRCS01000031">
    <property type="protein sequence ID" value="SHN47990.1"/>
    <property type="molecule type" value="Genomic_DNA"/>
</dbReference>
<protein>
    <submittedName>
        <fullName evidence="8">ABC-2 type transport system ATP-binding protein</fullName>
    </submittedName>
</protein>
<feature type="domain" description="ABC transporter" evidence="7">
    <location>
        <begin position="10"/>
        <end position="236"/>
    </location>
</feature>
<evidence type="ECO:0000256" key="4">
    <source>
        <dbReference type="ARBA" id="ARBA00022741"/>
    </source>
</evidence>
<dbReference type="GO" id="GO:0005524">
    <property type="term" value="F:ATP binding"/>
    <property type="evidence" value="ECO:0007669"/>
    <property type="project" value="UniProtKB-KW"/>
</dbReference>
<dbReference type="CDD" id="cd03230">
    <property type="entry name" value="ABC_DR_subfamily_A"/>
    <property type="match status" value="1"/>
</dbReference>
<dbReference type="InterPro" id="IPR017871">
    <property type="entry name" value="ABC_transporter-like_CS"/>
</dbReference>
<dbReference type="Proteomes" id="UP000184440">
    <property type="component" value="Unassembled WGS sequence"/>
</dbReference>
<name>A0A1M7RPA2_9ACTN</name>
<evidence type="ECO:0000256" key="1">
    <source>
        <dbReference type="ARBA" id="ARBA00004202"/>
    </source>
</evidence>
<dbReference type="GO" id="GO:0046677">
    <property type="term" value="P:response to antibiotic"/>
    <property type="evidence" value="ECO:0007669"/>
    <property type="project" value="UniProtKB-KW"/>
</dbReference>
<reference evidence="8 9" key="1">
    <citation type="submission" date="2016-11" db="EMBL/GenBank/DDBJ databases">
        <authorList>
            <person name="Jaros S."/>
            <person name="Januszkiewicz K."/>
            <person name="Wedrychowicz H."/>
        </authorList>
    </citation>
    <scope>NUCLEOTIDE SEQUENCE [LARGE SCALE GENOMIC DNA]</scope>
    <source>
        <strain evidence="8 9">DSM 46144</strain>
    </source>
</reference>
<keyword evidence="6" id="KW-0046">Antibiotic resistance</keyword>
<comment type="subcellular location">
    <subcellularLocation>
        <location evidence="1">Cell membrane</location>
        <topology evidence="1">Peripheral membrane protein</topology>
    </subcellularLocation>
</comment>
<dbReference type="InterPro" id="IPR003593">
    <property type="entry name" value="AAA+_ATPase"/>
</dbReference>
<keyword evidence="4" id="KW-0547">Nucleotide-binding</keyword>
<dbReference type="SUPFAM" id="SSF52540">
    <property type="entry name" value="P-loop containing nucleoside triphosphate hydrolases"/>
    <property type="match status" value="1"/>
</dbReference>
<proteinExistence type="inferred from homology"/>
<dbReference type="OrthoDB" id="9788837at2"/>